<dbReference type="PANTHER" id="PTHR43229:SF2">
    <property type="entry name" value="NODULATION PROTEIN J"/>
    <property type="match status" value="1"/>
</dbReference>
<keyword evidence="3 5" id="KW-1133">Transmembrane helix</keyword>
<dbReference type="InterPro" id="IPR051784">
    <property type="entry name" value="Nod_factor_ABC_transporter"/>
</dbReference>
<evidence type="ECO:0000256" key="2">
    <source>
        <dbReference type="ARBA" id="ARBA00022692"/>
    </source>
</evidence>
<evidence type="ECO:0000256" key="3">
    <source>
        <dbReference type="ARBA" id="ARBA00022989"/>
    </source>
</evidence>
<keyword evidence="2 5" id="KW-0812">Transmembrane</keyword>
<dbReference type="InterPro" id="IPR000412">
    <property type="entry name" value="ABC_2_transport"/>
</dbReference>
<protein>
    <recommendedName>
        <fullName evidence="6">ABC-2 type transporter transmembrane domain-containing protein</fullName>
    </recommendedName>
</protein>
<feature type="transmembrane region" description="Helical" evidence="5">
    <location>
        <begin position="112"/>
        <end position="131"/>
    </location>
</feature>
<feature type="transmembrane region" description="Helical" evidence="5">
    <location>
        <begin position="170"/>
        <end position="190"/>
    </location>
</feature>
<feature type="transmembrane region" description="Helical" evidence="5">
    <location>
        <begin position="137"/>
        <end position="163"/>
    </location>
</feature>
<keyword evidence="4 5" id="KW-0472">Membrane</keyword>
<feature type="domain" description="ABC-2 type transporter transmembrane" evidence="6">
    <location>
        <begin position="6"/>
        <end position="199"/>
    </location>
</feature>
<organism evidence="7">
    <name type="scientific">hydrothermal vent metagenome</name>
    <dbReference type="NCBI Taxonomy" id="652676"/>
    <lineage>
        <taxon>unclassified sequences</taxon>
        <taxon>metagenomes</taxon>
        <taxon>ecological metagenomes</taxon>
    </lineage>
</organism>
<feature type="transmembrane region" description="Helical" evidence="5">
    <location>
        <begin position="21"/>
        <end position="44"/>
    </location>
</feature>
<accession>A0A3B0STC9</accession>
<evidence type="ECO:0000256" key="4">
    <source>
        <dbReference type="ARBA" id="ARBA00023136"/>
    </source>
</evidence>
<dbReference type="PRINTS" id="PR00164">
    <property type="entry name" value="ABC2TRNSPORT"/>
</dbReference>
<dbReference type="GO" id="GO:0140359">
    <property type="term" value="F:ABC-type transporter activity"/>
    <property type="evidence" value="ECO:0007669"/>
    <property type="project" value="InterPro"/>
</dbReference>
<dbReference type="PANTHER" id="PTHR43229">
    <property type="entry name" value="NODULATION PROTEIN J"/>
    <property type="match status" value="1"/>
</dbReference>
<feature type="non-terminal residue" evidence="7">
    <location>
        <position position="200"/>
    </location>
</feature>
<dbReference type="GO" id="GO:0043190">
    <property type="term" value="C:ATP-binding cassette (ABC) transporter complex"/>
    <property type="evidence" value="ECO:0007669"/>
    <property type="project" value="InterPro"/>
</dbReference>
<gene>
    <name evidence="7" type="ORF">MNBD_ACTINO01-204</name>
</gene>
<name>A0A3B0STC9_9ZZZZ</name>
<comment type="subcellular location">
    <subcellularLocation>
        <location evidence="1">Membrane</location>
        <topology evidence="1">Multi-pass membrane protein</topology>
    </subcellularLocation>
</comment>
<evidence type="ECO:0000313" key="7">
    <source>
        <dbReference type="EMBL" id="VAW04357.1"/>
    </source>
</evidence>
<proteinExistence type="predicted"/>
<reference evidence="7" key="1">
    <citation type="submission" date="2018-06" db="EMBL/GenBank/DDBJ databases">
        <authorList>
            <person name="Zhirakovskaya E."/>
        </authorList>
    </citation>
    <scope>NUCLEOTIDE SEQUENCE</scope>
</reference>
<dbReference type="InterPro" id="IPR013525">
    <property type="entry name" value="ABC2_TM"/>
</dbReference>
<dbReference type="EMBL" id="UOEI01000393">
    <property type="protein sequence ID" value="VAW04357.1"/>
    <property type="molecule type" value="Genomic_DNA"/>
</dbReference>
<evidence type="ECO:0000256" key="1">
    <source>
        <dbReference type="ARBA" id="ARBA00004141"/>
    </source>
</evidence>
<dbReference type="AlphaFoldDB" id="A0A3B0STC9"/>
<feature type="transmembrane region" description="Helical" evidence="5">
    <location>
        <begin position="56"/>
        <end position="75"/>
    </location>
</feature>
<sequence length="200" mass="21795">MNVPTETLIITRRNLIKSVRVPILLFMSLFQPLLFLILFSQIFSSLSNLPGFPYDTYLQFLVPAIIAMTALSSAFQSGLGTVSDIEEGMLDKFLIAPIHRVSIMSGRILADGARIVVQATVVIVTAFAMGARYETGILGIIVMILLASLFGMAWAGLSNIVALRTQNAEVTMVIGIVLLFPILFLSTGFMPSALLPDWLD</sequence>
<evidence type="ECO:0000256" key="5">
    <source>
        <dbReference type="SAM" id="Phobius"/>
    </source>
</evidence>
<dbReference type="Pfam" id="PF01061">
    <property type="entry name" value="ABC2_membrane"/>
    <property type="match status" value="1"/>
</dbReference>
<evidence type="ECO:0000259" key="6">
    <source>
        <dbReference type="Pfam" id="PF01061"/>
    </source>
</evidence>